<dbReference type="STRING" id="1408250.Q760_12090"/>
<dbReference type="RefSeq" id="WP_034624666.1">
    <property type="nucleotide sequence ID" value="NZ_AXNT01000004.1"/>
</dbReference>
<dbReference type="SMART" id="SM00062">
    <property type="entry name" value="PBPb"/>
    <property type="match status" value="1"/>
</dbReference>
<dbReference type="PANTHER" id="PTHR35936:SF17">
    <property type="entry name" value="ARGININE-BINDING EXTRACELLULAR PROTEIN ARTP"/>
    <property type="match status" value="1"/>
</dbReference>
<keyword evidence="1 2" id="KW-0732">Signal</keyword>
<feature type="chain" id="PRO_5039121091" description="Solute-binding protein family 3/N-terminal domain-containing protein" evidence="2">
    <location>
        <begin position="24"/>
        <end position="298"/>
    </location>
</feature>
<feature type="signal peptide" evidence="2">
    <location>
        <begin position="1"/>
        <end position="23"/>
    </location>
</feature>
<dbReference type="PANTHER" id="PTHR35936">
    <property type="entry name" value="MEMBRANE-BOUND LYTIC MUREIN TRANSGLYCOSYLASE F"/>
    <property type="match status" value="1"/>
</dbReference>
<sequence>MSTHVLRRTTAVAAAALVALALAACAPEAEPEPEARQAAFSQELHDRLPAEVRDDGTLTVLTSAGYAPVMFYAADGRTLEGSEADLAAALGRVLGVEVEFEPAEFPTILDRLAAGEADLGMSGITDTVERQAKVDFVDYFRAGTAILVQHGNAHGITGLDDLCGRPVSVGAGTTQELLAGRLQETCGAEPLAVTQSLTAADAMLELRAGTVQATLVDYPPAAHLASDPRSRSAFELVSDEQHEPAPFGIAVSRTNQGLAPVLQDAMSEVLASGEYEDVLARWNLQGGAVDEITLNAGT</sequence>
<dbReference type="OrthoDB" id="4633994at2"/>
<dbReference type="CDD" id="cd01004">
    <property type="entry name" value="PBP2_MidA_like"/>
    <property type="match status" value="1"/>
</dbReference>
<protein>
    <recommendedName>
        <fullName evidence="3">Solute-binding protein family 3/N-terminal domain-containing protein</fullName>
    </recommendedName>
</protein>
<reference evidence="4 5" key="1">
    <citation type="submission" date="2013-10" db="EMBL/GenBank/DDBJ databases">
        <authorList>
            <person name="Wang G."/>
            <person name="Zhuang W."/>
        </authorList>
    </citation>
    <scope>NUCLEOTIDE SEQUENCE [LARGE SCALE GENOMIC DNA]</scope>
    <source>
        <strain evidence="4 5">DSM 20118</strain>
    </source>
</reference>
<evidence type="ECO:0000256" key="1">
    <source>
        <dbReference type="ARBA" id="ARBA00022729"/>
    </source>
</evidence>
<keyword evidence="5" id="KW-1185">Reference proteome</keyword>
<feature type="domain" description="Solute-binding protein family 3/N-terminal" evidence="3">
    <location>
        <begin position="57"/>
        <end position="286"/>
    </location>
</feature>
<evidence type="ECO:0000256" key="2">
    <source>
        <dbReference type="SAM" id="SignalP"/>
    </source>
</evidence>
<name>A0A0A0BEQ2_9CELL</name>
<evidence type="ECO:0000313" key="5">
    <source>
        <dbReference type="Proteomes" id="UP000029833"/>
    </source>
</evidence>
<comment type="caution">
    <text evidence="4">The sequence shown here is derived from an EMBL/GenBank/DDBJ whole genome shotgun (WGS) entry which is preliminary data.</text>
</comment>
<gene>
    <name evidence="4" type="ORF">Q760_12090</name>
</gene>
<dbReference type="Pfam" id="PF00497">
    <property type="entry name" value="SBP_bac_3"/>
    <property type="match status" value="1"/>
</dbReference>
<accession>A0A0A0BEQ2</accession>
<dbReference type="AlphaFoldDB" id="A0A0A0BEQ2"/>
<dbReference type="Proteomes" id="UP000029833">
    <property type="component" value="Unassembled WGS sequence"/>
</dbReference>
<dbReference type="InterPro" id="IPR001638">
    <property type="entry name" value="Solute-binding_3/MltF_N"/>
</dbReference>
<dbReference type="EMBL" id="AXNT01000004">
    <property type="protein sequence ID" value="KGM03816.1"/>
    <property type="molecule type" value="Genomic_DNA"/>
</dbReference>
<dbReference type="Gene3D" id="3.40.190.10">
    <property type="entry name" value="Periplasmic binding protein-like II"/>
    <property type="match status" value="2"/>
</dbReference>
<dbReference type="SUPFAM" id="SSF53850">
    <property type="entry name" value="Periplasmic binding protein-like II"/>
    <property type="match status" value="1"/>
</dbReference>
<dbReference type="PROSITE" id="PS51257">
    <property type="entry name" value="PROKAR_LIPOPROTEIN"/>
    <property type="match status" value="1"/>
</dbReference>
<proteinExistence type="predicted"/>
<evidence type="ECO:0000259" key="3">
    <source>
        <dbReference type="SMART" id="SM00062"/>
    </source>
</evidence>
<evidence type="ECO:0000313" key="4">
    <source>
        <dbReference type="EMBL" id="KGM03816.1"/>
    </source>
</evidence>
<organism evidence="4 5">
    <name type="scientific">Cellulomonas cellasea DSM 20118</name>
    <dbReference type="NCBI Taxonomy" id="1408250"/>
    <lineage>
        <taxon>Bacteria</taxon>
        <taxon>Bacillati</taxon>
        <taxon>Actinomycetota</taxon>
        <taxon>Actinomycetes</taxon>
        <taxon>Micrococcales</taxon>
        <taxon>Cellulomonadaceae</taxon>
        <taxon>Cellulomonas</taxon>
    </lineage>
</organism>